<evidence type="ECO:0000256" key="1">
    <source>
        <dbReference type="ARBA" id="ARBA00037226"/>
    </source>
</evidence>
<dbReference type="GO" id="GO:0004784">
    <property type="term" value="F:superoxide dismutase activity"/>
    <property type="evidence" value="ECO:0007669"/>
    <property type="project" value="InterPro"/>
</dbReference>
<dbReference type="SUPFAM" id="SSF54719">
    <property type="entry name" value="Fe,Mn superoxide dismutase (SOD), C-terminal domain"/>
    <property type="match status" value="1"/>
</dbReference>
<feature type="domain" description="Manganese/iron superoxide dismutase C-terminal" evidence="2">
    <location>
        <begin position="260"/>
        <end position="302"/>
    </location>
</feature>
<evidence type="ECO:0000313" key="4">
    <source>
        <dbReference type="Proteomes" id="UP000503462"/>
    </source>
</evidence>
<evidence type="ECO:0000313" key="3">
    <source>
        <dbReference type="EMBL" id="QIW99925.1"/>
    </source>
</evidence>
<dbReference type="Gene3D" id="3.55.40.20">
    <property type="entry name" value="Iron/manganese superoxide dismutase, C-terminal domain"/>
    <property type="match status" value="1"/>
</dbReference>
<dbReference type="PANTHER" id="PTHR43595:SF2">
    <property type="entry name" value="SMALL RIBOSOMAL SUBUNIT PROTEIN MS42"/>
    <property type="match status" value="1"/>
</dbReference>
<accession>A0A6H0XZ16</accession>
<dbReference type="SUPFAM" id="SSF46609">
    <property type="entry name" value="Fe,Mn superoxide dismutase (SOD), N-terminal domain"/>
    <property type="match status" value="1"/>
</dbReference>
<dbReference type="EMBL" id="CP051142">
    <property type="protein sequence ID" value="QIW99925.1"/>
    <property type="molecule type" value="Genomic_DNA"/>
</dbReference>
<comment type="function">
    <text evidence="1">Component of the mitochondrial ribosome (mitoribosome), a dedicated translation machinery responsible for the synthesis of mitochondrial genome-encoded proteins, including at least some of the essential transmembrane subunits of the mitochondrial respiratory chain. The mitoribosomes are attached to the mitochondrial inner membrane and translation products are cotranslationally integrated into the membrane.</text>
</comment>
<dbReference type="GO" id="GO:0046872">
    <property type="term" value="F:metal ion binding"/>
    <property type="evidence" value="ECO:0007669"/>
    <property type="project" value="InterPro"/>
</dbReference>
<sequence length="318" mass="35760">MITRQILRPLATASTRQWVCPSCSTGIVSSLRNASTTFPPATERRAIYNRPLLNYDEQFWTEGVSGLFSKNGYKLGWIEYQDLLMLRLNELTADKSYAGKDIKELVLRSAHQPQQASLFNHASMAHNNHFFWQQFSPHPRRLDQFPALYSSLVDAFGSIESLRKTLVDTASAMFGPGFVWLVWARDPDNVSGVRDGGWKILSTYSGGTPYPEAGFMQQSLEMNTSDDAAFARYKQSNVGYFGPSSRIGQEKARIPPGGTTVMPVLCVSTWEHTYIYDYGLKGKLKYLDSFWDTLDWQVVSNRAPQDVNGKLGGRGIRA</sequence>
<dbReference type="InterPro" id="IPR036314">
    <property type="entry name" value="SOD_C_sf"/>
</dbReference>
<dbReference type="AlphaFoldDB" id="A0A6H0XZ16"/>
<dbReference type="PANTHER" id="PTHR43595">
    <property type="entry name" value="37S RIBOSOMAL PROTEIN S26, MITOCHONDRIAL"/>
    <property type="match status" value="1"/>
</dbReference>
<dbReference type="GO" id="GO:0005737">
    <property type="term" value="C:cytoplasm"/>
    <property type="evidence" value="ECO:0007669"/>
    <property type="project" value="TreeGrafter"/>
</dbReference>
<gene>
    <name evidence="3" type="ORF">AMS68_005443</name>
</gene>
<dbReference type="InterPro" id="IPR036324">
    <property type="entry name" value="Mn/Fe_SOD_N_sf"/>
</dbReference>
<proteinExistence type="predicted"/>
<reference evidence="3 4" key="1">
    <citation type="journal article" date="2016" name="Sci. Rep.">
        <title>Peltaster fructicola genome reveals evolution from an invasive phytopathogen to an ectophytic parasite.</title>
        <authorList>
            <person name="Xu C."/>
            <person name="Chen H."/>
            <person name="Gleason M.L."/>
            <person name="Xu J.R."/>
            <person name="Liu H."/>
            <person name="Zhang R."/>
            <person name="Sun G."/>
        </authorList>
    </citation>
    <scope>NUCLEOTIDE SEQUENCE [LARGE SCALE GENOMIC DNA]</scope>
    <source>
        <strain evidence="3 4">LNHT1506</strain>
    </source>
</reference>
<keyword evidence="4" id="KW-1185">Reference proteome</keyword>
<dbReference type="Pfam" id="PF02777">
    <property type="entry name" value="Sod_Fe_C"/>
    <property type="match status" value="2"/>
</dbReference>
<name>A0A6H0XZ16_9PEZI</name>
<dbReference type="InterPro" id="IPR019832">
    <property type="entry name" value="Mn/Fe_SOD_C"/>
</dbReference>
<feature type="domain" description="Manganese/iron superoxide dismutase C-terminal" evidence="2">
    <location>
        <begin position="148"/>
        <end position="188"/>
    </location>
</feature>
<organism evidence="3 4">
    <name type="scientific">Peltaster fructicola</name>
    <dbReference type="NCBI Taxonomy" id="286661"/>
    <lineage>
        <taxon>Eukaryota</taxon>
        <taxon>Fungi</taxon>
        <taxon>Dikarya</taxon>
        <taxon>Ascomycota</taxon>
        <taxon>Pezizomycotina</taxon>
        <taxon>Dothideomycetes</taxon>
        <taxon>Dothideomycetes incertae sedis</taxon>
        <taxon>Peltaster</taxon>
    </lineage>
</organism>
<evidence type="ECO:0000259" key="2">
    <source>
        <dbReference type="Pfam" id="PF02777"/>
    </source>
</evidence>
<dbReference type="Proteomes" id="UP000503462">
    <property type="component" value="Chromosome 4"/>
</dbReference>
<dbReference type="OrthoDB" id="275227at2759"/>
<protein>
    <recommendedName>
        <fullName evidence="2">Manganese/iron superoxide dismutase C-terminal domain-containing protein</fullName>
    </recommendedName>
</protein>